<dbReference type="PANTHER" id="PTHR42779:SF1">
    <property type="entry name" value="PROTEIN YNJB"/>
    <property type="match status" value="1"/>
</dbReference>
<dbReference type="PIRSF" id="PIRSF029172">
    <property type="entry name" value="UCP029172_ABC_sbc_YnjB"/>
    <property type="match status" value="1"/>
</dbReference>
<protein>
    <submittedName>
        <fullName evidence="3">Putative thiamine transport system substrate-binding protein</fullName>
    </submittedName>
</protein>
<dbReference type="Pfam" id="PF13416">
    <property type="entry name" value="SBP_bac_8"/>
    <property type="match status" value="1"/>
</dbReference>
<dbReference type="AlphaFoldDB" id="A0A562P319"/>
<comment type="caution">
    <text evidence="3">The sequence shown here is derived from an EMBL/GenBank/DDBJ whole genome shotgun (WGS) entry which is preliminary data.</text>
</comment>
<reference evidence="3 4" key="1">
    <citation type="journal article" date="2015" name="Stand. Genomic Sci.">
        <title>Genomic Encyclopedia of Bacterial and Archaeal Type Strains, Phase III: the genomes of soil and plant-associated and newly described type strains.</title>
        <authorList>
            <person name="Whitman W.B."/>
            <person name="Woyke T."/>
            <person name="Klenk H.P."/>
            <person name="Zhou Y."/>
            <person name="Lilburn T.G."/>
            <person name="Beck B.J."/>
            <person name="De Vos P."/>
            <person name="Vandamme P."/>
            <person name="Eisen J.A."/>
            <person name="Garrity G."/>
            <person name="Hugenholtz P."/>
            <person name="Kyrpides N.C."/>
        </authorList>
    </citation>
    <scope>NUCLEOTIDE SEQUENCE [LARGE SCALE GENOMIC DNA]</scope>
    <source>
        <strain evidence="3 4">CGMCC 1.2546</strain>
    </source>
</reference>
<dbReference type="EMBL" id="VLKT01000011">
    <property type="protein sequence ID" value="TWI38731.1"/>
    <property type="molecule type" value="Genomic_DNA"/>
</dbReference>
<keyword evidence="4" id="KW-1185">Reference proteome</keyword>
<dbReference type="InterPro" id="IPR027020">
    <property type="entry name" value="YnjB"/>
</dbReference>
<name>A0A562P319_9HYPH</name>
<sequence length="405" mass="44909">MKWKRRSALLGLLATGVAIVCGHALAYASSTWDEIVSKAHGQTVYWNAWGGDERTNAFIDWVGQQVQTRHGITIRHVKLSDTAEAVSRVIAEKTAGRDDDGSVDLIWINGPNFLSMKENGLLHGPFAQLLPNYRYVDVSGKPSNVTDFTIPVDGMESPWRLAQFVFNYNSARVQDVPRTIKDFVSWAKAHPGRFTHPDVRDFMGATFLKQALIELAPDQKRLQQPVNDEVFAEETAPLWSWYDQLRPALWRAGEQFPANGPAARQLLNDGEIDLSMSFDPAEAAAAIESGLLPDTVRTYTLSGGTIGNTSFVAIPYNSPHREAAMVVADFLLEPATQAHAQDIRVLGSFTVLAVEKLPADQRRFFAELPSSPALPTNANLGPVLLEPHPSWMTRITDEWMRRYGG</sequence>
<keyword evidence="1" id="KW-0574">Periplasm</keyword>
<dbReference type="PANTHER" id="PTHR42779">
    <property type="entry name" value="PROTEIN YNJB"/>
    <property type="match status" value="1"/>
</dbReference>
<evidence type="ECO:0000256" key="2">
    <source>
        <dbReference type="SAM" id="SignalP"/>
    </source>
</evidence>
<evidence type="ECO:0000313" key="4">
    <source>
        <dbReference type="Proteomes" id="UP000317122"/>
    </source>
</evidence>
<dbReference type="RefSeq" id="WP_145716649.1">
    <property type="nucleotide sequence ID" value="NZ_BSPF01000047.1"/>
</dbReference>
<dbReference type="Gene3D" id="3.40.190.10">
    <property type="entry name" value="Periplasmic binding protein-like II"/>
    <property type="match status" value="2"/>
</dbReference>
<evidence type="ECO:0000313" key="3">
    <source>
        <dbReference type="EMBL" id="TWI38731.1"/>
    </source>
</evidence>
<feature type="signal peptide" evidence="2">
    <location>
        <begin position="1"/>
        <end position="26"/>
    </location>
</feature>
<dbReference type="Proteomes" id="UP000317122">
    <property type="component" value="Unassembled WGS sequence"/>
</dbReference>
<feature type="chain" id="PRO_5021795428" evidence="2">
    <location>
        <begin position="27"/>
        <end position="405"/>
    </location>
</feature>
<dbReference type="SUPFAM" id="SSF53850">
    <property type="entry name" value="Periplasmic binding protein-like II"/>
    <property type="match status" value="1"/>
</dbReference>
<proteinExistence type="predicted"/>
<accession>A0A562P319</accession>
<dbReference type="OrthoDB" id="3239593at2"/>
<dbReference type="NCBIfam" id="NF008633">
    <property type="entry name" value="PRK11622.1"/>
    <property type="match status" value="1"/>
</dbReference>
<organism evidence="3 4">
    <name type="scientific">Mesorhizobium tianshanense</name>
    <dbReference type="NCBI Taxonomy" id="39844"/>
    <lineage>
        <taxon>Bacteria</taxon>
        <taxon>Pseudomonadati</taxon>
        <taxon>Pseudomonadota</taxon>
        <taxon>Alphaproteobacteria</taxon>
        <taxon>Hyphomicrobiales</taxon>
        <taxon>Phyllobacteriaceae</taxon>
        <taxon>Mesorhizobium</taxon>
    </lineage>
</organism>
<keyword evidence="2" id="KW-0732">Signal</keyword>
<evidence type="ECO:0000256" key="1">
    <source>
        <dbReference type="ARBA" id="ARBA00022764"/>
    </source>
</evidence>
<gene>
    <name evidence="3" type="ORF">IQ26_02152</name>
</gene>
<dbReference type="InterPro" id="IPR006059">
    <property type="entry name" value="SBP"/>
</dbReference>